<dbReference type="OrthoDB" id="10042731at2759"/>
<comment type="caution">
    <text evidence="12">The sequence shown here is derived from an EMBL/GenBank/DDBJ whole genome shotgun (WGS) entry which is preliminary data.</text>
</comment>
<protein>
    <recommendedName>
        <fullName evidence="11">G-protein coupled receptors family 1 profile domain-containing protein</fullName>
    </recommendedName>
</protein>
<evidence type="ECO:0000256" key="1">
    <source>
        <dbReference type="ARBA" id="ARBA00004651"/>
    </source>
</evidence>
<dbReference type="PANTHER" id="PTHR24228:SF59">
    <property type="entry name" value="NEUROPEPTIDE RECEPTOR 15"/>
    <property type="match status" value="1"/>
</dbReference>
<feature type="transmembrane region" description="Helical" evidence="10">
    <location>
        <begin position="280"/>
        <end position="302"/>
    </location>
</feature>
<feature type="transmembrane region" description="Helical" evidence="10">
    <location>
        <begin position="50"/>
        <end position="70"/>
    </location>
</feature>
<keyword evidence="6 10" id="KW-0472">Membrane</keyword>
<sequence length="382" mass="43222">MDLYPVDPDNPSSCPDSDNDTSGDDLPTSTLDSDLRHNFTTSHLQLVKGWFGLSISISIAGSGLLLLLLITSFRHRKLHTGAHILIIHVMLIQLLVCGIFYPIQNITTWRIMTTMEPVEIKCRYLAFFQSVASHTHNWASLILAVNRYAALAMPHQYKRLLQVKALIAMTLLPWVVGVAGNLPVYFGRGGHFKMGRLGCSFRTDETAYSTVWVTLGAYLPVCLMGVTYIALFLQLSLKRFRRRRITSISHENIHNSRRRRRSSGWRVPTRHARQVGICKMLVASLLWYCLCFLPGPIVATGLPHLFAQYFMLRLWLISVMLCGYAASPMIFLALSSDYRTATQLMLRRIWAGLFSRYLPSSSGSTKTHIHFITASLPRNSVY</sequence>
<evidence type="ECO:0000313" key="13">
    <source>
        <dbReference type="Proteomes" id="UP000192578"/>
    </source>
</evidence>
<keyword evidence="7" id="KW-0675">Receptor</keyword>
<evidence type="ECO:0000259" key="11">
    <source>
        <dbReference type="PROSITE" id="PS50262"/>
    </source>
</evidence>
<keyword evidence="3 10" id="KW-0812">Transmembrane</keyword>
<feature type="transmembrane region" description="Helical" evidence="10">
    <location>
        <begin position="82"/>
        <end position="104"/>
    </location>
</feature>
<evidence type="ECO:0000256" key="4">
    <source>
        <dbReference type="ARBA" id="ARBA00022989"/>
    </source>
</evidence>
<keyword evidence="8" id="KW-0807">Transducer</keyword>
<accession>A0A1W0X5V7</accession>
<evidence type="ECO:0000256" key="7">
    <source>
        <dbReference type="ARBA" id="ARBA00023170"/>
    </source>
</evidence>
<evidence type="ECO:0000256" key="5">
    <source>
        <dbReference type="ARBA" id="ARBA00023040"/>
    </source>
</evidence>
<dbReference type="InterPro" id="IPR017452">
    <property type="entry name" value="GPCR_Rhodpsn_7TM"/>
</dbReference>
<proteinExistence type="predicted"/>
<feature type="region of interest" description="Disordered" evidence="9">
    <location>
        <begin position="1"/>
        <end position="27"/>
    </location>
</feature>
<dbReference type="Proteomes" id="UP000192578">
    <property type="component" value="Unassembled WGS sequence"/>
</dbReference>
<dbReference type="PANTHER" id="PTHR24228">
    <property type="entry name" value="B2 BRADYKININ RECEPTOR/ANGIOTENSIN II RECEPTOR"/>
    <property type="match status" value="1"/>
</dbReference>
<dbReference type="AlphaFoldDB" id="A0A1W0X5V7"/>
<dbReference type="GO" id="GO:0005886">
    <property type="term" value="C:plasma membrane"/>
    <property type="evidence" value="ECO:0007669"/>
    <property type="project" value="UniProtKB-SubCell"/>
</dbReference>
<evidence type="ECO:0000256" key="3">
    <source>
        <dbReference type="ARBA" id="ARBA00022692"/>
    </source>
</evidence>
<feature type="compositionally biased region" description="Low complexity" evidence="9">
    <location>
        <begin position="7"/>
        <end position="16"/>
    </location>
</feature>
<dbReference type="Pfam" id="PF00001">
    <property type="entry name" value="7tm_1"/>
    <property type="match status" value="1"/>
</dbReference>
<keyword evidence="13" id="KW-1185">Reference proteome</keyword>
<feature type="transmembrane region" description="Helical" evidence="10">
    <location>
        <begin position="314"/>
        <end position="334"/>
    </location>
</feature>
<evidence type="ECO:0000256" key="2">
    <source>
        <dbReference type="ARBA" id="ARBA00022475"/>
    </source>
</evidence>
<dbReference type="PROSITE" id="PS50262">
    <property type="entry name" value="G_PROTEIN_RECEP_F1_2"/>
    <property type="match status" value="1"/>
</dbReference>
<evidence type="ECO:0000256" key="8">
    <source>
        <dbReference type="ARBA" id="ARBA00023224"/>
    </source>
</evidence>
<feature type="transmembrane region" description="Helical" evidence="10">
    <location>
        <begin position="206"/>
        <end position="233"/>
    </location>
</feature>
<dbReference type="CDD" id="cd00637">
    <property type="entry name" value="7tm_classA_rhodopsin-like"/>
    <property type="match status" value="1"/>
</dbReference>
<evidence type="ECO:0000256" key="10">
    <source>
        <dbReference type="SAM" id="Phobius"/>
    </source>
</evidence>
<evidence type="ECO:0000256" key="6">
    <source>
        <dbReference type="ARBA" id="ARBA00023136"/>
    </source>
</evidence>
<evidence type="ECO:0000313" key="12">
    <source>
        <dbReference type="EMBL" id="OQV22754.1"/>
    </source>
</evidence>
<gene>
    <name evidence="12" type="ORF">BV898_03191</name>
</gene>
<organism evidence="12 13">
    <name type="scientific">Hypsibius exemplaris</name>
    <name type="common">Freshwater tardigrade</name>
    <dbReference type="NCBI Taxonomy" id="2072580"/>
    <lineage>
        <taxon>Eukaryota</taxon>
        <taxon>Metazoa</taxon>
        <taxon>Ecdysozoa</taxon>
        <taxon>Tardigrada</taxon>
        <taxon>Eutardigrada</taxon>
        <taxon>Parachela</taxon>
        <taxon>Hypsibioidea</taxon>
        <taxon>Hypsibiidae</taxon>
        <taxon>Hypsibius</taxon>
    </lineage>
</organism>
<evidence type="ECO:0000256" key="9">
    <source>
        <dbReference type="SAM" id="MobiDB-lite"/>
    </source>
</evidence>
<keyword evidence="4 10" id="KW-1133">Transmembrane helix</keyword>
<feature type="domain" description="G-protein coupled receptors family 1 profile" evidence="11">
    <location>
        <begin position="61"/>
        <end position="331"/>
    </location>
</feature>
<feature type="transmembrane region" description="Helical" evidence="10">
    <location>
        <begin position="166"/>
        <end position="186"/>
    </location>
</feature>
<dbReference type="Gene3D" id="1.20.1070.10">
    <property type="entry name" value="Rhodopsin 7-helix transmembrane proteins"/>
    <property type="match status" value="1"/>
</dbReference>
<reference evidence="13" key="1">
    <citation type="submission" date="2017-01" db="EMBL/GenBank/DDBJ databases">
        <title>Comparative genomics of anhydrobiosis in the tardigrade Hypsibius dujardini.</title>
        <authorList>
            <person name="Yoshida Y."/>
            <person name="Koutsovoulos G."/>
            <person name="Laetsch D."/>
            <person name="Stevens L."/>
            <person name="Kumar S."/>
            <person name="Horikawa D."/>
            <person name="Ishino K."/>
            <person name="Komine S."/>
            <person name="Tomita M."/>
            <person name="Blaxter M."/>
            <person name="Arakawa K."/>
        </authorList>
    </citation>
    <scope>NUCLEOTIDE SEQUENCE [LARGE SCALE GENOMIC DNA]</scope>
    <source>
        <strain evidence="13">Z151</strain>
    </source>
</reference>
<dbReference type="GO" id="GO:0004930">
    <property type="term" value="F:G protein-coupled receptor activity"/>
    <property type="evidence" value="ECO:0007669"/>
    <property type="project" value="UniProtKB-KW"/>
</dbReference>
<name>A0A1W0X5V7_HYPEX</name>
<dbReference type="SUPFAM" id="SSF81321">
    <property type="entry name" value="Family A G protein-coupled receptor-like"/>
    <property type="match status" value="1"/>
</dbReference>
<dbReference type="InterPro" id="IPR000276">
    <property type="entry name" value="GPCR_Rhodpsn"/>
</dbReference>
<keyword evidence="5" id="KW-0297">G-protein coupled receptor</keyword>
<comment type="subcellular location">
    <subcellularLocation>
        <location evidence="1">Cell membrane</location>
        <topology evidence="1">Multi-pass membrane protein</topology>
    </subcellularLocation>
</comment>
<keyword evidence="2" id="KW-1003">Cell membrane</keyword>
<dbReference type="EMBL" id="MTYJ01000015">
    <property type="protein sequence ID" value="OQV22754.1"/>
    <property type="molecule type" value="Genomic_DNA"/>
</dbReference>